<organism evidence="2 3">
    <name type="scientific">Escherichia coli</name>
    <dbReference type="NCBI Taxonomy" id="562"/>
    <lineage>
        <taxon>Bacteria</taxon>
        <taxon>Pseudomonadati</taxon>
        <taxon>Pseudomonadota</taxon>
        <taxon>Gammaproteobacteria</taxon>
        <taxon>Enterobacterales</taxon>
        <taxon>Enterobacteriaceae</taxon>
        <taxon>Escherichia</taxon>
    </lineage>
</organism>
<dbReference type="Proteomes" id="UP000255460">
    <property type="component" value="Unassembled WGS sequence"/>
</dbReference>
<dbReference type="Gene3D" id="3.50.50.60">
    <property type="entry name" value="FAD/NAD(P)-binding domain"/>
    <property type="match status" value="1"/>
</dbReference>
<dbReference type="AlphaFoldDB" id="A0A376KSX9"/>
<protein>
    <submittedName>
        <fullName evidence="2">Putative oxidoreductase</fullName>
        <ecNumber evidence="2">1.3.1.1</ecNumber>
    </submittedName>
</protein>
<proteinExistence type="predicted"/>
<feature type="domain" description="FAD/NAD(P)-binding" evidence="1">
    <location>
        <begin position="3"/>
        <end position="79"/>
    </location>
</feature>
<reference evidence="2 3" key="1">
    <citation type="submission" date="2018-06" db="EMBL/GenBank/DDBJ databases">
        <authorList>
            <consortium name="Pathogen Informatics"/>
            <person name="Doyle S."/>
        </authorList>
    </citation>
    <scope>NUCLEOTIDE SEQUENCE [LARGE SCALE GENOMIC DNA]</scope>
    <source>
        <strain evidence="2 3">NCTC10418</strain>
    </source>
</reference>
<name>A0A376KSX9_ECOLX</name>
<dbReference type="EC" id="1.3.1.1" evidence="2"/>
<accession>A0A376KSX9</accession>
<dbReference type="Pfam" id="PF07992">
    <property type="entry name" value="Pyr_redox_2"/>
    <property type="match status" value="1"/>
</dbReference>
<evidence type="ECO:0000259" key="1">
    <source>
        <dbReference type="Pfam" id="PF07992"/>
    </source>
</evidence>
<sequence>MEGNKVTFKHVRLPGELTMAADKIILAVGQHARLDAFAELEPQRNTIKTQNYQTRDPQVFAAGDIVEGDKTVVYAVKTGKEAAEGDSSLFRGSLLMLTKDLSITFCGVKFPTRSASLLRL</sequence>
<dbReference type="EMBL" id="UFZQ01000001">
    <property type="protein sequence ID" value="STE85127.1"/>
    <property type="molecule type" value="Genomic_DNA"/>
</dbReference>
<dbReference type="SUPFAM" id="SSF51905">
    <property type="entry name" value="FAD/NAD(P)-binding domain"/>
    <property type="match status" value="1"/>
</dbReference>
<evidence type="ECO:0000313" key="3">
    <source>
        <dbReference type="Proteomes" id="UP000255460"/>
    </source>
</evidence>
<evidence type="ECO:0000313" key="2">
    <source>
        <dbReference type="EMBL" id="STE85127.1"/>
    </source>
</evidence>
<keyword evidence="2" id="KW-0560">Oxidoreductase</keyword>
<gene>
    <name evidence="2" type="primary">preT_1</name>
    <name evidence="2" type="ORF">NCTC10418_02719</name>
</gene>
<dbReference type="InterPro" id="IPR023753">
    <property type="entry name" value="FAD/NAD-binding_dom"/>
</dbReference>
<dbReference type="GO" id="GO:0004159">
    <property type="term" value="F:dihydropyrimidine dehydrogenase (NAD+) activity"/>
    <property type="evidence" value="ECO:0007669"/>
    <property type="project" value="UniProtKB-EC"/>
</dbReference>
<dbReference type="InterPro" id="IPR036188">
    <property type="entry name" value="FAD/NAD-bd_sf"/>
</dbReference>